<organism evidence="1">
    <name type="scientific">Haloferax tailed virus 1</name>
    <name type="common">HFTV1</name>
    <dbReference type="NCBI Taxonomy" id="2507575"/>
    <lineage>
        <taxon>Viruses</taxon>
        <taxon>Duplodnaviria</taxon>
        <taxon>Heunggongvirae</taxon>
        <taxon>Uroviricota</taxon>
        <taxon>Caudoviricetes</taxon>
        <taxon>Kirjokansivirales</taxon>
        <taxon>Haloferuviridae</taxon>
        <taxon>Retbasiphovirus</taxon>
        <taxon>Retbasiphovirus hantatum</taxon>
        <taxon>Retbasiphovirus HFTV1</taxon>
    </lineage>
</organism>
<evidence type="ECO:0000313" key="2">
    <source>
        <dbReference type="Proteomes" id="UP000289930"/>
    </source>
</evidence>
<dbReference type="EMBL" id="MG550112">
    <property type="protein sequence ID" value="QAS68894.1"/>
    <property type="molecule type" value="Genomic_DNA"/>
</dbReference>
<sequence length="38" mass="4632">MHPECPECETDVFVDALSYEKDKYRCQFCEENFRVTRI</sequence>
<reference evidence="1" key="1">
    <citation type="journal article" date="2019" name="Environ. Microbiol.">
        <title>Novel haloarchaeal viruses from Lake Retba infecting Haloferax and Halorubrum species.</title>
        <authorList>
            <person name="Mizuno C.M."/>
            <person name="Prajapati B."/>
            <person name="Lucas-Staat S."/>
            <person name="Sime-Ngando T."/>
            <person name="Forterre P."/>
            <person name="Bamford D.H."/>
            <person name="Prangishvili D."/>
            <person name="Krupovic M."/>
            <person name="Oksanen H.M."/>
        </authorList>
    </citation>
    <scope>NUCLEOTIDE SEQUENCE</scope>
</reference>
<gene>
    <name evidence="1" type="ORF">HFTV1-gp61</name>
</gene>
<protein>
    <submittedName>
        <fullName evidence="1">Uncharacterized protein</fullName>
    </submittedName>
</protein>
<accession>A0A410N6Z3</accession>
<proteinExistence type="predicted"/>
<dbReference type="SUPFAM" id="SSF161187">
    <property type="entry name" value="YfgJ-like"/>
    <property type="match status" value="1"/>
</dbReference>
<keyword evidence="2" id="KW-1185">Reference proteome</keyword>
<evidence type="ECO:0000313" key="1">
    <source>
        <dbReference type="EMBL" id="QAS68894.1"/>
    </source>
</evidence>
<name>A0A410N6Z3_HFTV1</name>
<dbReference type="Proteomes" id="UP000289930">
    <property type="component" value="Segment"/>
</dbReference>